<dbReference type="InterPro" id="IPR006342">
    <property type="entry name" value="FkbM_mtfrase"/>
</dbReference>
<dbReference type="InterPro" id="IPR029063">
    <property type="entry name" value="SAM-dependent_MTases_sf"/>
</dbReference>
<dbReference type="Gene3D" id="3.40.50.150">
    <property type="entry name" value="Vaccinia Virus protein VP39"/>
    <property type="match status" value="2"/>
</dbReference>
<evidence type="ECO:0000259" key="1">
    <source>
        <dbReference type="Pfam" id="PF05050"/>
    </source>
</evidence>
<dbReference type="EMBL" id="FNQC01000023">
    <property type="protein sequence ID" value="SDZ55397.1"/>
    <property type="molecule type" value="Genomic_DNA"/>
</dbReference>
<accession>A0A1H3TZC1</accession>
<keyword evidence="2" id="KW-0808">Transferase</keyword>
<feature type="domain" description="Methyltransferase FkbM" evidence="1">
    <location>
        <begin position="200"/>
        <end position="254"/>
    </location>
</feature>
<dbReference type="GO" id="GO:0008168">
    <property type="term" value="F:methyltransferase activity"/>
    <property type="evidence" value="ECO:0007669"/>
    <property type="project" value="UniProtKB-KW"/>
</dbReference>
<reference evidence="2 3" key="1">
    <citation type="submission" date="2016-10" db="EMBL/GenBank/DDBJ databases">
        <authorList>
            <person name="Varghese N."/>
            <person name="Submissions S."/>
        </authorList>
    </citation>
    <scope>NUCLEOTIDE SEQUENCE [LARGE SCALE GENOMIC DNA]</scope>
    <source>
        <strain evidence="2 3">DSM 17997</strain>
    </source>
</reference>
<keyword evidence="3" id="KW-1185">Reference proteome</keyword>
<gene>
    <name evidence="2" type="ORF">SAMN05444412_12343</name>
</gene>
<dbReference type="SUPFAM" id="SSF53335">
    <property type="entry name" value="S-adenosyl-L-methionine-dependent methyltransferases"/>
    <property type="match status" value="1"/>
</dbReference>
<keyword evidence="2" id="KW-0489">Methyltransferase</keyword>
<name>A0A1H3TZC1_9BACT</name>
<evidence type="ECO:0000313" key="3">
    <source>
        <dbReference type="Proteomes" id="UP000199663"/>
    </source>
</evidence>
<dbReference type="GO" id="GO:0032259">
    <property type="term" value="P:methylation"/>
    <property type="evidence" value="ECO:0007669"/>
    <property type="project" value="UniProtKB-KW"/>
</dbReference>
<comment type="caution">
    <text evidence="2">The sequence shown here is derived from an EMBL/GenBank/DDBJ whole genome shotgun (WGS) entry which is preliminary data.</text>
</comment>
<sequence>MFLKNIRVKFYYIRRDFKRYILLKRIIDYSEKNKLEQEQKDIFSYIKDKGLVIFPYAFAEKYNKLNQKIKFDNNFPYVVYEGKKLYFLNSWSLNQVKYYFNSLLVEQESTSPHRYCTDGFEVESDDVLIDLGAAEGNFSLENVDKAKKTILFERKQEWVEALAKTFKTYGDKVQIINKYVGILNDDKHISLDALEMVKNENLFIKIDVDGSERDVLKGMEGILNSPRRIKIAICTYHNQNDAYEFQIYFEERGFKTSFSSGYMLFFHDNNIKAPFLRKGVLRAIKNL</sequence>
<dbReference type="Proteomes" id="UP000199663">
    <property type="component" value="Unassembled WGS sequence"/>
</dbReference>
<evidence type="ECO:0000313" key="2">
    <source>
        <dbReference type="EMBL" id="SDZ55397.1"/>
    </source>
</evidence>
<dbReference type="Pfam" id="PF05050">
    <property type="entry name" value="Methyltransf_21"/>
    <property type="match status" value="1"/>
</dbReference>
<protein>
    <submittedName>
        <fullName evidence="2">Methyltransferase FkbM domain-containing protein</fullName>
    </submittedName>
</protein>
<proteinExistence type="predicted"/>
<organism evidence="2 3">
    <name type="scientific">Rhodonellum ikkaensis</name>
    <dbReference type="NCBI Taxonomy" id="336829"/>
    <lineage>
        <taxon>Bacteria</taxon>
        <taxon>Pseudomonadati</taxon>
        <taxon>Bacteroidota</taxon>
        <taxon>Cytophagia</taxon>
        <taxon>Cytophagales</taxon>
        <taxon>Cytophagaceae</taxon>
        <taxon>Rhodonellum</taxon>
    </lineage>
</organism>